<comment type="caution">
    <text evidence="1">The sequence shown here is derived from an EMBL/GenBank/DDBJ whole genome shotgun (WGS) entry which is preliminary data.</text>
</comment>
<dbReference type="Proteomes" id="UP001163603">
    <property type="component" value="Chromosome 13"/>
</dbReference>
<organism evidence="1 2">
    <name type="scientific">Pistacia integerrima</name>
    <dbReference type="NCBI Taxonomy" id="434235"/>
    <lineage>
        <taxon>Eukaryota</taxon>
        <taxon>Viridiplantae</taxon>
        <taxon>Streptophyta</taxon>
        <taxon>Embryophyta</taxon>
        <taxon>Tracheophyta</taxon>
        <taxon>Spermatophyta</taxon>
        <taxon>Magnoliopsida</taxon>
        <taxon>eudicotyledons</taxon>
        <taxon>Gunneridae</taxon>
        <taxon>Pentapetalae</taxon>
        <taxon>rosids</taxon>
        <taxon>malvids</taxon>
        <taxon>Sapindales</taxon>
        <taxon>Anacardiaceae</taxon>
        <taxon>Pistacia</taxon>
    </lineage>
</organism>
<evidence type="ECO:0000313" key="2">
    <source>
        <dbReference type="Proteomes" id="UP001163603"/>
    </source>
</evidence>
<proteinExistence type="predicted"/>
<accession>A0ACC0XC43</accession>
<reference evidence="2" key="1">
    <citation type="journal article" date="2023" name="G3 (Bethesda)">
        <title>Genome assembly and association tests identify interacting loci associated with vigor, precocity, and sex in interspecific pistachio rootstocks.</title>
        <authorList>
            <person name="Palmer W."/>
            <person name="Jacygrad E."/>
            <person name="Sagayaradj S."/>
            <person name="Cavanaugh K."/>
            <person name="Han R."/>
            <person name="Bertier L."/>
            <person name="Beede B."/>
            <person name="Kafkas S."/>
            <person name="Golino D."/>
            <person name="Preece J."/>
            <person name="Michelmore R."/>
        </authorList>
    </citation>
    <scope>NUCLEOTIDE SEQUENCE [LARGE SCALE GENOMIC DNA]</scope>
</reference>
<protein>
    <submittedName>
        <fullName evidence="1">Uncharacterized protein</fullName>
    </submittedName>
</protein>
<name>A0ACC0XC43_9ROSI</name>
<keyword evidence="2" id="KW-1185">Reference proteome</keyword>
<evidence type="ECO:0000313" key="1">
    <source>
        <dbReference type="EMBL" id="KAJ0014595.1"/>
    </source>
</evidence>
<gene>
    <name evidence="1" type="ORF">Pint_19590</name>
</gene>
<sequence>MPLVGPQKQPGHSPTNRKRTQAPNPEDSGSSPERVSHHSPTDRHRNGVVHCILSTEGSIFRLLCLDMLVLWAQVQHRVQFGEFARLSWVVLLWISLVVAEKMRVNDGKV</sequence>
<dbReference type="EMBL" id="CM047748">
    <property type="protein sequence ID" value="KAJ0014595.1"/>
    <property type="molecule type" value="Genomic_DNA"/>
</dbReference>